<dbReference type="GO" id="GO:0016491">
    <property type="term" value="F:oxidoreductase activity"/>
    <property type="evidence" value="ECO:0007669"/>
    <property type="project" value="UniProtKB-KW"/>
</dbReference>
<evidence type="ECO:0000259" key="7">
    <source>
        <dbReference type="Pfam" id="PF03460"/>
    </source>
</evidence>
<dbReference type="InterPro" id="IPR045854">
    <property type="entry name" value="NO2/SO3_Rdtase_4Fe4S_sf"/>
</dbReference>
<dbReference type="InterPro" id="IPR012798">
    <property type="entry name" value="Cbl_synth_CobG-like"/>
</dbReference>
<dbReference type="SUPFAM" id="SSF55124">
    <property type="entry name" value="Nitrite/Sulfite reductase N-terminal domain-like"/>
    <property type="match status" value="2"/>
</dbReference>
<dbReference type="PANTHER" id="PTHR32439">
    <property type="entry name" value="FERREDOXIN--NITRITE REDUCTASE, CHLOROPLASTIC"/>
    <property type="match status" value="1"/>
</dbReference>
<dbReference type="AlphaFoldDB" id="A0A5S9P2I1"/>
<evidence type="ECO:0000256" key="3">
    <source>
        <dbReference type="ARBA" id="ARBA00022723"/>
    </source>
</evidence>
<evidence type="ECO:0000256" key="5">
    <source>
        <dbReference type="ARBA" id="ARBA00023004"/>
    </source>
</evidence>
<dbReference type="InterPro" id="IPR005117">
    <property type="entry name" value="NiRdtase/SiRdtase_haem-b_fer"/>
</dbReference>
<evidence type="ECO:0000256" key="4">
    <source>
        <dbReference type="ARBA" id="ARBA00023002"/>
    </source>
</evidence>
<reference evidence="8 9" key="1">
    <citation type="submission" date="2019-12" db="EMBL/GenBank/DDBJ databases">
        <authorList>
            <person name="Reyes-Prieto M."/>
        </authorList>
    </citation>
    <scope>NUCLEOTIDE SEQUENCE [LARGE SCALE GENOMIC DNA]</scope>
    <source>
        <strain evidence="8">HF14-78462</strain>
    </source>
</reference>
<evidence type="ECO:0000256" key="1">
    <source>
        <dbReference type="ARBA" id="ARBA00022485"/>
    </source>
</evidence>
<accession>A0A5S9P2I1</accession>
<dbReference type="NCBIfam" id="TIGR02435">
    <property type="entry name" value="CobG"/>
    <property type="match status" value="1"/>
</dbReference>
<dbReference type="InterPro" id="IPR051329">
    <property type="entry name" value="NIR_SIR_4Fe-4S"/>
</dbReference>
<keyword evidence="3" id="KW-0479">Metal-binding</keyword>
<dbReference type="Proteomes" id="UP000433050">
    <property type="component" value="Unassembled WGS sequence"/>
</dbReference>
<keyword evidence="4" id="KW-0560">Oxidoreductase</keyword>
<dbReference type="GO" id="GO:0051539">
    <property type="term" value="F:4 iron, 4 sulfur cluster binding"/>
    <property type="evidence" value="ECO:0007669"/>
    <property type="project" value="UniProtKB-KW"/>
</dbReference>
<sequence>MSDVARLRRGACPSLPRPMRTGDGLLARLQPRAPLTLDQLGGLARLARELGNGILEVTARGKLQLRGLSEASAGPLAEGVGALGIEMPEGFPVEVNALAGRDPAEVFDPRPLAQAIAQAAAGLVPRLAPKVSVVVDGGGTLRLGELKADIGVSAGEAGTRLIALAGRPVGLAAPEQAAAVVVALLERLAARGNAARMPELLAQEGAEALAASLDLAPAGAISRPAPSEPVGLHALKDGTLALGVGLAFGQVAAAALEDFVRAARAAGARRVEPAAGRALLATGLTRAAAERLRAQAGALGFITDPADPRCRVFACAGQPACASARLETHALASTLAPLMRGGELHVSGCVKGCAHPAPAALTIVGLDEGAGLVVEGTPRDVPARIVPVAGLPGAVREFLKKDPI</sequence>
<keyword evidence="5" id="KW-0408">Iron</keyword>
<dbReference type="Gene3D" id="3.30.413.10">
    <property type="entry name" value="Sulfite Reductase Hemoprotein, domain 1"/>
    <property type="match status" value="2"/>
</dbReference>
<keyword evidence="9" id="KW-1185">Reference proteome</keyword>
<dbReference type="Gene3D" id="3.90.480.10">
    <property type="entry name" value="Sulfite Reductase Hemoprotein,Domain 2"/>
    <property type="match status" value="1"/>
</dbReference>
<evidence type="ECO:0000256" key="6">
    <source>
        <dbReference type="ARBA" id="ARBA00023014"/>
    </source>
</evidence>
<keyword evidence="1" id="KW-0004">4Fe-4S</keyword>
<organism evidence="8 9">
    <name type="scientific">Starkeya nomas</name>
    <dbReference type="NCBI Taxonomy" id="2666134"/>
    <lineage>
        <taxon>Bacteria</taxon>
        <taxon>Pseudomonadati</taxon>
        <taxon>Pseudomonadota</taxon>
        <taxon>Alphaproteobacteria</taxon>
        <taxon>Hyphomicrobiales</taxon>
        <taxon>Xanthobacteraceae</taxon>
        <taxon>Starkeya</taxon>
    </lineage>
</organism>
<dbReference type="Pfam" id="PF03460">
    <property type="entry name" value="NIR_SIR_ferr"/>
    <property type="match status" value="1"/>
</dbReference>
<protein>
    <recommendedName>
        <fullName evidence="7">Nitrite/Sulfite reductase ferredoxin-like domain-containing protein</fullName>
    </recommendedName>
</protein>
<dbReference type="PANTHER" id="PTHR32439:SF9">
    <property type="entry name" value="BLR3264 PROTEIN"/>
    <property type="match status" value="1"/>
</dbReference>
<evidence type="ECO:0000256" key="2">
    <source>
        <dbReference type="ARBA" id="ARBA00022617"/>
    </source>
</evidence>
<dbReference type="EMBL" id="CACSAS010000001">
    <property type="protein sequence ID" value="CAA0097394.1"/>
    <property type="molecule type" value="Genomic_DNA"/>
</dbReference>
<name>A0A5S9P2I1_9HYPH</name>
<keyword evidence="6" id="KW-0411">Iron-sulfur</keyword>
<dbReference type="RefSeq" id="WP_159598838.1">
    <property type="nucleotide sequence ID" value="NZ_CACSAS010000001.1"/>
</dbReference>
<dbReference type="GO" id="GO:0046872">
    <property type="term" value="F:metal ion binding"/>
    <property type="evidence" value="ECO:0007669"/>
    <property type="project" value="UniProtKB-KW"/>
</dbReference>
<proteinExistence type="predicted"/>
<keyword evidence="2" id="KW-0349">Heme</keyword>
<dbReference type="SUPFAM" id="SSF56014">
    <property type="entry name" value="Nitrite and sulphite reductase 4Fe-4S domain-like"/>
    <property type="match status" value="2"/>
</dbReference>
<feature type="domain" description="Nitrite/Sulfite reductase ferredoxin-like" evidence="7">
    <location>
        <begin position="18"/>
        <end position="80"/>
    </location>
</feature>
<dbReference type="InterPro" id="IPR036136">
    <property type="entry name" value="Nit/Sulf_reduc_fer-like_dom_sf"/>
</dbReference>
<evidence type="ECO:0000313" key="9">
    <source>
        <dbReference type="Proteomes" id="UP000433050"/>
    </source>
</evidence>
<evidence type="ECO:0000313" key="8">
    <source>
        <dbReference type="EMBL" id="CAA0097394.1"/>
    </source>
</evidence>
<gene>
    <name evidence="8" type="ORF">STARVERO_02129</name>
</gene>